<evidence type="ECO:0000256" key="1">
    <source>
        <dbReference type="SAM" id="MobiDB-lite"/>
    </source>
</evidence>
<evidence type="ECO:0000313" key="2">
    <source>
        <dbReference type="EMBL" id="CAH0546793.1"/>
    </source>
</evidence>
<sequence>MYTGNTGNEKVQRSSGNIGKAFGTSTIHHSGKFRKRRQEQGETVAHFLDALKNLARDCDFKTTLDDNLRDTLVSGLKCEIIQERLFSEKDLRFTKAYELARNMEAAEKDVMFMDNTSKVKGQTEFKRPVQMNKVVVVVRAQSSLKMLDIREIMQCPTKSMRVFVVEEETPARVSVSKRILLATSVDRKGI</sequence>
<reference evidence="2" key="1">
    <citation type="submission" date="2021-12" db="EMBL/GenBank/DDBJ databases">
        <authorList>
            <person name="King R."/>
        </authorList>
    </citation>
    <scope>NUCLEOTIDE SEQUENCE</scope>
</reference>
<name>A0A9P0AS06_BRAAE</name>
<dbReference type="OrthoDB" id="6778909at2759"/>
<evidence type="ECO:0000313" key="3">
    <source>
        <dbReference type="Proteomes" id="UP001154078"/>
    </source>
</evidence>
<feature type="compositionally biased region" description="Polar residues" evidence="1">
    <location>
        <begin position="1"/>
        <end position="28"/>
    </location>
</feature>
<protein>
    <submittedName>
        <fullName evidence="2">Uncharacterized protein</fullName>
    </submittedName>
</protein>
<feature type="region of interest" description="Disordered" evidence="1">
    <location>
        <begin position="1"/>
        <end position="32"/>
    </location>
</feature>
<dbReference type="Proteomes" id="UP001154078">
    <property type="component" value="Chromosome 1"/>
</dbReference>
<organism evidence="2 3">
    <name type="scientific">Brassicogethes aeneus</name>
    <name type="common">Rape pollen beetle</name>
    <name type="synonym">Meligethes aeneus</name>
    <dbReference type="NCBI Taxonomy" id="1431903"/>
    <lineage>
        <taxon>Eukaryota</taxon>
        <taxon>Metazoa</taxon>
        <taxon>Ecdysozoa</taxon>
        <taxon>Arthropoda</taxon>
        <taxon>Hexapoda</taxon>
        <taxon>Insecta</taxon>
        <taxon>Pterygota</taxon>
        <taxon>Neoptera</taxon>
        <taxon>Endopterygota</taxon>
        <taxon>Coleoptera</taxon>
        <taxon>Polyphaga</taxon>
        <taxon>Cucujiformia</taxon>
        <taxon>Nitidulidae</taxon>
        <taxon>Meligethinae</taxon>
        <taxon>Brassicogethes</taxon>
    </lineage>
</organism>
<dbReference type="PANTHER" id="PTHR33198:SF20">
    <property type="entry name" value="RETROTRANSPOSON GAG DOMAIN-CONTAINING PROTEIN"/>
    <property type="match status" value="1"/>
</dbReference>
<dbReference type="EMBL" id="OV121132">
    <property type="protein sequence ID" value="CAH0546793.1"/>
    <property type="molecule type" value="Genomic_DNA"/>
</dbReference>
<dbReference type="AlphaFoldDB" id="A0A9P0AS06"/>
<accession>A0A9P0AS06</accession>
<gene>
    <name evidence="2" type="ORF">MELIAE_LOCUS887</name>
</gene>
<proteinExistence type="predicted"/>
<keyword evidence="3" id="KW-1185">Reference proteome</keyword>
<dbReference type="PANTHER" id="PTHR33198">
    <property type="entry name" value="ANK_REP_REGION DOMAIN-CONTAINING PROTEIN-RELATED"/>
    <property type="match status" value="1"/>
</dbReference>